<dbReference type="RefSeq" id="WP_013631316.1">
    <property type="nucleotide sequence ID" value="NC_015177.1"/>
</dbReference>
<keyword evidence="1" id="KW-0812">Transmembrane</keyword>
<evidence type="ECO:0000256" key="1">
    <source>
        <dbReference type="SAM" id="Phobius"/>
    </source>
</evidence>
<evidence type="ECO:0000313" key="3">
    <source>
        <dbReference type="Proteomes" id="UP000000310"/>
    </source>
</evidence>
<dbReference type="KEGG" id="psn:Pedsa_0227"/>
<name>F0SEE8_PSESL</name>
<dbReference type="AlphaFoldDB" id="F0SEE8"/>
<sequence length="171" mass="19251">MFTNGARGLVCVLLALTALLAAYFKVYEITILAVFFIGYVIWGYYKEGTVVLAAKQYKNGDFGKAKELLYSIKNPQRLSKKRLPYYEFILGSIALKESDYEEAEAHLSRAAFLGLRAGDIISSLLHLANIALRKGEKEKGLAWLAETEDLPLTSRQKSIIENIEKELKKIK</sequence>
<reference evidence="2 3" key="1">
    <citation type="journal article" date="2011" name="Stand. Genomic Sci.">
        <title>Complete genome sequence of the gliding, heparinolytic Pedobacter saltans type strain (113).</title>
        <authorList>
            <person name="Liolios K."/>
            <person name="Sikorski J."/>
            <person name="Lu M."/>
            <person name="Nolan M."/>
            <person name="Lapidus A."/>
            <person name="Lucas S."/>
            <person name="Hammon N."/>
            <person name="Deshpande S."/>
            <person name="Cheng J.F."/>
            <person name="Tapia R."/>
            <person name="Han C."/>
            <person name="Goodwin L."/>
            <person name="Pitluck S."/>
            <person name="Huntemann M."/>
            <person name="Ivanova N."/>
            <person name="Pagani I."/>
            <person name="Mavromatis K."/>
            <person name="Ovchinikova G."/>
            <person name="Pati A."/>
            <person name="Chen A."/>
            <person name="Palaniappan K."/>
            <person name="Land M."/>
            <person name="Hauser L."/>
            <person name="Brambilla E.M."/>
            <person name="Kotsyurbenko O."/>
            <person name="Rohde M."/>
            <person name="Tindall B.J."/>
            <person name="Abt B."/>
            <person name="Goker M."/>
            <person name="Detter J.C."/>
            <person name="Woyke T."/>
            <person name="Bristow J."/>
            <person name="Eisen J.A."/>
            <person name="Markowitz V."/>
            <person name="Hugenholtz P."/>
            <person name="Klenk H.P."/>
            <person name="Kyrpides N.C."/>
        </authorList>
    </citation>
    <scope>NUCLEOTIDE SEQUENCE [LARGE SCALE GENOMIC DNA]</scope>
    <source>
        <strain evidence="3">ATCC 51119 / DSM 12145 / JCM 21818 / LMG 10337 / NBRC 100064 / NCIMB 13643</strain>
    </source>
</reference>
<proteinExistence type="predicted"/>
<organism evidence="2 3">
    <name type="scientific">Pseudopedobacter saltans (strain ATCC 51119 / DSM 12145 / JCM 21818 / CCUG 39354 / LMG 10337 / NBRC 100064 / NCIMB 13643)</name>
    <name type="common">Pedobacter saltans</name>
    <dbReference type="NCBI Taxonomy" id="762903"/>
    <lineage>
        <taxon>Bacteria</taxon>
        <taxon>Pseudomonadati</taxon>
        <taxon>Bacteroidota</taxon>
        <taxon>Sphingobacteriia</taxon>
        <taxon>Sphingobacteriales</taxon>
        <taxon>Sphingobacteriaceae</taxon>
        <taxon>Pseudopedobacter</taxon>
    </lineage>
</organism>
<protein>
    <recommendedName>
        <fullName evidence="4">Tetratricopeptide repeat protein</fullName>
    </recommendedName>
</protein>
<feature type="transmembrane region" description="Helical" evidence="1">
    <location>
        <begin position="31"/>
        <end position="54"/>
    </location>
</feature>
<dbReference type="Proteomes" id="UP000000310">
    <property type="component" value="Chromosome"/>
</dbReference>
<reference evidence="3" key="2">
    <citation type="submission" date="2011-02" db="EMBL/GenBank/DDBJ databases">
        <title>The complete genome of Pedobacter saltans DSM 12145.</title>
        <authorList>
            <consortium name="US DOE Joint Genome Institute (JGI-PGF)"/>
            <person name="Lucas S."/>
            <person name="Copeland A."/>
            <person name="Lapidus A."/>
            <person name="Bruce D."/>
            <person name="Goodwin L."/>
            <person name="Pitluck S."/>
            <person name="Kyrpides N."/>
            <person name="Mavromatis K."/>
            <person name="Pagani I."/>
            <person name="Ivanova N."/>
            <person name="Ovchinnikova G."/>
            <person name="Lu M."/>
            <person name="Detter J.C."/>
            <person name="Han C."/>
            <person name="Land M."/>
            <person name="Hauser L."/>
            <person name="Markowitz V."/>
            <person name="Cheng J.-F."/>
            <person name="Hugenholtz P."/>
            <person name="Woyke T."/>
            <person name="Wu D."/>
            <person name="Tindall B."/>
            <person name="Pomrenke H.G."/>
            <person name="Brambilla E."/>
            <person name="Klenk H.-P."/>
            <person name="Eisen J.A."/>
        </authorList>
    </citation>
    <scope>NUCLEOTIDE SEQUENCE [LARGE SCALE GENOMIC DNA]</scope>
    <source>
        <strain evidence="3">ATCC 51119 / DSM 12145 / JCM 21818 / LMG 10337 / NBRC 100064 / NCIMB 13643</strain>
    </source>
</reference>
<keyword evidence="1" id="KW-0472">Membrane</keyword>
<evidence type="ECO:0008006" key="4">
    <source>
        <dbReference type="Google" id="ProtNLM"/>
    </source>
</evidence>
<dbReference type="EMBL" id="CP002545">
    <property type="protein sequence ID" value="ADY50813.1"/>
    <property type="molecule type" value="Genomic_DNA"/>
</dbReference>
<keyword evidence="3" id="KW-1185">Reference proteome</keyword>
<evidence type="ECO:0000313" key="2">
    <source>
        <dbReference type="EMBL" id="ADY50813.1"/>
    </source>
</evidence>
<dbReference type="OrthoDB" id="1432556at2"/>
<gene>
    <name evidence="2" type="ordered locus">Pedsa_0227</name>
</gene>
<accession>F0SEE8</accession>
<dbReference type="Gene3D" id="1.25.40.10">
    <property type="entry name" value="Tetratricopeptide repeat domain"/>
    <property type="match status" value="1"/>
</dbReference>
<dbReference type="STRING" id="762903.Pedsa_0227"/>
<dbReference type="InterPro" id="IPR011990">
    <property type="entry name" value="TPR-like_helical_dom_sf"/>
</dbReference>
<keyword evidence="1" id="KW-1133">Transmembrane helix</keyword>
<dbReference type="HOGENOM" id="CLU_1569713_0_0_10"/>